<comment type="caution">
    <text evidence="1">The sequence shown here is derived from an EMBL/GenBank/DDBJ whole genome shotgun (WGS) entry which is preliminary data.</text>
</comment>
<organism evidence="1 2">
    <name type="scientific">Persea americana</name>
    <name type="common">Avocado</name>
    <dbReference type="NCBI Taxonomy" id="3435"/>
    <lineage>
        <taxon>Eukaryota</taxon>
        <taxon>Viridiplantae</taxon>
        <taxon>Streptophyta</taxon>
        <taxon>Embryophyta</taxon>
        <taxon>Tracheophyta</taxon>
        <taxon>Spermatophyta</taxon>
        <taxon>Magnoliopsida</taxon>
        <taxon>Magnoliidae</taxon>
        <taxon>Laurales</taxon>
        <taxon>Lauraceae</taxon>
        <taxon>Persea</taxon>
    </lineage>
</organism>
<accession>A0ACC2ME96</accession>
<evidence type="ECO:0000313" key="2">
    <source>
        <dbReference type="Proteomes" id="UP001234297"/>
    </source>
</evidence>
<dbReference type="Proteomes" id="UP001234297">
    <property type="component" value="Chromosome 2"/>
</dbReference>
<protein>
    <submittedName>
        <fullName evidence="1">Uncharacterized protein</fullName>
    </submittedName>
</protein>
<reference evidence="1 2" key="1">
    <citation type="journal article" date="2022" name="Hortic Res">
        <title>A haplotype resolved chromosomal level avocado genome allows analysis of novel avocado genes.</title>
        <authorList>
            <person name="Nath O."/>
            <person name="Fletcher S.J."/>
            <person name="Hayward A."/>
            <person name="Shaw L.M."/>
            <person name="Masouleh A.K."/>
            <person name="Furtado A."/>
            <person name="Henry R.J."/>
            <person name="Mitter N."/>
        </authorList>
    </citation>
    <scope>NUCLEOTIDE SEQUENCE [LARGE SCALE GENOMIC DNA]</scope>
    <source>
        <strain evidence="2">cv. Hass</strain>
    </source>
</reference>
<sequence>MRVRVMVAARLRKMVVCAGCEGSRGTKMMSRRRGLRGLGEERRGRGDEDDRDCEGDGLMDDEMEKRKPDGGGGLGSWDGYCKMKGPSSKRSPGSHPLQAMGWDR</sequence>
<keyword evidence="2" id="KW-1185">Reference proteome</keyword>
<name>A0ACC2ME96_PERAE</name>
<proteinExistence type="predicted"/>
<dbReference type="EMBL" id="CM056810">
    <property type="protein sequence ID" value="KAJ8644096.1"/>
    <property type="molecule type" value="Genomic_DNA"/>
</dbReference>
<evidence type="ECO:0000313" key="1">
    <source>
        <dbReference type="EMBL" id="KAJ8644096.1"/>
    </source>
</evidence>
<gene>
    <name evidence="1" type="ORF">MRB53_005844</name>
</gene>